<dbReference type="AlphaFoldDB" id="A0AAC9NCG3"/>
<evidence type="ECO:0000313" key="3">
    <source>
        <dbReference type="Proteomes" id="UP000177709"/>
    </source>
</evidence>
<keyword evidence="1" id="KW-0732">Signal</keyword>
<feature type="signal peptide" evidence="1">
    <location>
        <begin position="1"/>
        <end position="28"/>
    </location>
</feature>
<feature type="chain" id="PRO_5041984958" evidence="1">
    <location>
        <begin position="29"/>
        <end position="374"/>
    </location>
</feature>
<organism evidence="2 3">
    <name type="scientific">Bacillus xiamenensis</name>
    <dbReference type="NCBI Taxonomy" id="1178537"/>
    <lineage>
        <taxon>Bacteria</taxon>
        <taxon>Bacillati</taxon>
        <taxon>Bacillota</taxon>
        <taxon>Bacilli</taxon>
        <taxon>Bacillales</taxon>
        <taxon>Bacillaceae</taxon>
        <taxon>Bacillus</taxon>
    </lineage>
</organism>
<protein>
    <submittedName>
        <fullName evidence="2">Uncharacterized protein</fullName>
    </submittedName>
</protein>
<dbReference type="KEGG" id="bxi:BK049_09070"/>
<evidence type="ECO:0000256" key="1">
    <source>
        <dbReference type="SAM" id="SignalP"/>
    </source>
</evidence>
<dbReference type="RefSeq" id="WP_071168345.1">
    <property type="nucleotide sequence ID" value="NZ_CP017786.1"/>
</dbReference>
<dbReference type="Proteomes" id="UP000177709">
    <property type="component" value="Chromosome"/>
</dbReference>
<sequence length="374" mass="41223">MRAFYVKITAALLSILLVTGLFSPAIKAEDTPKPNGKMSPLTEKAIQQVQESFVKQDKGTAIQQKQVKKSFKVDKKNGVSIKRKAAADGKLRTSAVRSIDGLAINQSSVLNEEDPVDLWFLSTSSPQALISRITSPNADYFVQLFVVDFEADQAYPTDLIQPAGSLLGLTNLPAGDYAFGITSGGDFGDAYTLQVNAKNPPNFTGAVSLSSTLQYFVAEYENGDVFANGAKVYNNQSKTADYQWERVFYFSYDGKYEQRTHSISSVKVKSISTPVSYSAPYASSSEAILVYLDVETLFMYHQSSFASGQYYHDTFVDTLGKTTPRRLDIDDLTNYGDHILAVDLKTGKPIDFFSVLNFYYAAGIEKLPTIKTLN</sequence>
<name>A0AAC9NCG3_9BACI</name>
<accession>A0AAC9NCG3</accession>
<dbReference type="EMBL" id="CP017786">
    <property type="protein sequence ID" value="AOZ88810.1"/>
    <property type="molecule type" value="Genomic_DNA"/>
</dbReference>
<evidence type="ECO:0000313" key="2">
    <source>
        <dbReference type="EMBL" id="AOZ88810.1"/>
    </source>
</evidence>
<proteinExistence type="predicted"/>
<reference evidence="2 3" key="1">
    <citation type="submission" date="2016-10" db="EMBL/GenBank/DDBJ databases">
        <title>Whole genome sequence of hyper active fibrinolysis bacterium Bacillus pumilus strain VV3 isolated from fermented rice.</title>
        <authorList>
            <person name="Mariadas V.A."/>
            <person name="Vijayaraghavan P."/>
            <person name="Dhandapani V."/>
        </authorList>
    </citation>
    <scope>NUCLEOTIDE SEQUENCE [LARGE SCALE GENOMIC DNA]</scope>
    <source>
        <strain evidence="2 3">VV3</strain>
    </source>
</reference>
<gene>
    <name evidence="2" type="ORF">BK049_09070</name>
</gene>